<keyword evidence="1" id="KW-0472">Membrane</keyword>
<proteinExistence type="predicted"/>
<evidence type="ECO:0000256" key="1">
    <source>
        <dbReference type="SAM" id="Phobius"/>
    </source>
</evidence>
<feature type="transmembrane region" description="Helical" evidence="1">
    <location>
        <begin position="28"/>
        <end position="49"/>
    </location>
</feature>
<gene>
    <name evidence="2" type="ORF">GCM10010251_97200</name>
</gene>
<reference evidence="2" key="2">
    <citation type="submission" date="2020-09" db="EMBL/GenBank/DDBJ databases">
        <authorList>
            <person name="Sun Q."/>
            <person name="Ohkuma M."/>
        </authorList>
    </citation>
    <scope>NUCLEOTIDE SEQUENCE</scope>
    <source>
        <strain evidence="2">JCM 4346</strain>
    </source>
</reference>
<name>A0A918FPL5_9ACTN</name>
<keyword evidence="1" id="KW-0812">Transmembrane</keyword>
<keyword evidence="1" id="KW-1133">Transmembrane helix</keyword>
<comment type="caution">
    <text evidence="2">The sequence shown here is derived from an EMBL/GenBank/DDBJ whole genome shotgun (WGS) entry which is preliminary data.</text>
</comment>
<keyword evidence="3" id="KW-1185">Reference proteome</keyword>
<dbReference type="AlphaFoldDB" id="A0A918FPL5"/>
<accession>A0A918FPL5</accession>
<protein>
    <submittedName>
        <fullName evidence="2">Uncharacterized protein</fullName>
    </submittedName>
</protein>
<evidence type="ECO:0000313" key="2">
    <source>
        <dbReference type="EMBL" id="GGR65255.1"/>
    </source>
</evidence>
<sequence length="73" mass="7725">MERTTEERIEPSLRAELPEVVGEKSSRFLGWVTFGFTAACAVGGTVIALTVSAPVGLALLAVAAPVITIQIRR</sequence>
<dbReference type="RefSeq" id="WP_189944435.1">
    <property type="nucleotide sequence ID" value="NZ_BMSX01000058.1"/>
</dbReference>
<reference evidence="2" key="1">
    <citation type="journal article" date="2014" name="Int. J. Syst. Evol. Microbiol.">
        <title>Complete genome sequence of Corynebacterium casei LMG S-19264T (=DSM 44701T), isolated from a smear-ripened cheese.</title>
        <authorList>
            <consortium name="US DOE Joint Genome Institute (JGI-PGF)"/>
            <person name="Walter F."/>
            <person name="Albersmeier A."/>
            <person name="Kalinowski J."/>
            <person name="Ruckert C."/>
        </authorList>
    </citation>
    <scope>NUCLEOTIDE SEQUENCE</scope>
    <source>
        <strain evidence="2">JCM 4346</strain>
    </source>
</reference>
<dbReference type="EMBL" id="BMSX01000058">
    <property type="protein sequence ID" value="GGR65255.1"/>
    <property type="molecule type" value="Genomic_DNA"/>
</dbReference>
<dbReference type="Proteomes" id="UP000658320">
    <property type="component" value="Unassembled WGS sequence"/>
</dbReference>
<feature type="transmembrane region" description="Helical" evidence="1">
    <location>
        <begin position="55"/>
        <end position="71"/>
    </location>
</feature>
<evidence type="ECO:0000313" key="3">
    <source>
        <dbReference type="Proteomes" id="UP000658320"/>
    </source>
</evidence>
<organism evidence="2 3">
    <name type="scientific">Streptomyces aurantiogriseus</name>
    <dbReference type="NCBI Taxonomy" id="66870"/>
    <lineage>
        <taxon>Bacteria</taxon>
        <taxon>Bacillati</taxon>
        <taxon>Actinomycetota</taxon>
        <taxon>Actinomycetes</taxon>
        <taxon>Kitasatosporales</taxon>
        <taxon>Streptomycetaceae</taxon>
        <taxon>Streptomyces</taxon>
    </lineage>
</organism>